<dbReference type="RefSeq" id="WP_097009109.1">
    <property type="nucleotide sequence ID" value="NZ_OBEJ01000002.1"/>
</dbReference>
<evidence type="ECO:0000256" key="1">
    <source>
        <dbReference type="SAM" id="Phobius"/>
    </source>
</evidence>
<sequence length="163" mass="16742">MTESERSTAVVAAVWIGSLLLFALPAFLATVHLVDAVLGIANLSVPPAGWLLVDAIAFLVAVQVATEIAAWRLHGGGWFRRGGRRLRAVRIAVATGICVGALTLIAVTTIWLVAAAATAGAGNAVIAGIALAFVMAFAASAVLTGRAFLRGYRPDGRLGGRPD</sequence>
<feature type="transmembrane region" description="Helical" evidence="1">
    <location>
        <begin position="7"/>
        <end position="28"/>
    </location>
</feature>
<gene>
    <name evidence="2" type="ORF">SAMN06269185_2219</name>
</gene>
<dbReference type="EMBL" id="OBEJ01000002">
    <property type="protein sequence ID" value="SNZ13483.1"/>
    <property type="molecule type" value="Genomic_DNA"/>
</dbReference>
<accession>A0A285NX40</accession>
<keyword evidence="3" id="KW-1185">Reference proteome</keyword>
<keyword evidence="1" id="KW-0472">Membrane</keyword>
<proteinExistence type="predicted"/>
<feature type="transmembrane region" description="Helical" evidence="1">
    <location>
        <begin position="48"/>
        <end position="70"/>
    </location>
</feature>
<feature type="transmembrane region" description="Helical" evidence="1">
    <location>
        <begin position="91"/>
        <end position="113"/>
    </location>
</feature>
<feature type="transmembrane region" description="Helical" evidence="1">
    <location>
        <begin position="125"/>
        <end position="149"/>
    </location>
</feature>
<dbReference type="Proteomes" id="UP000219453">
    <property type="component" value="Unassembled WGS sequence"/>
</dbReference>
<evidence type="ECO:0008006" key="4">
    <source>
        <dbReference type="Google" id="ProtNLM"/>
    </source>
</evidence>
<evidence type="ECO:0000313" key="2">
    <source>
        <dbReference type="EMBL" id="SNZ13483.1"/>
    </source>
</evidence>
<evidence type="ECO:0000313" key="3">
    <source>
        <dbReference type="Proteomes" id="UP000219453"/>
    </source>
</evidence>
<dbReference type="AlphaFoldDB" id="A0A285NX40"/>
<protein>
    <recommendedName>
        <fullName evidence="4">DUF2975 domain-containing protein</fullName>
    </recommendedName>
</protein>
<organism evidence="2 3">
    <name type="scientific">Natronoarchaeum philippinense</name>
    <dbReference type="NCBI Taxonomy" id="558529"/>
    <lineage>
        <taxon>Archaea</taxon>
        <taxon>Methanobacteriati</taxon>
        <taxon>Methanobacteriota</taxon>
        <taxon>Stenosarchaea group</taxon>
        <taxon>Halobacteria</taxon>
        <taxon>Halobacteriales</taxon>
        <taxon>Natronoarchaeaceae</taxon>
    </lineage>
</organism>
<name>A0A285NX40_NATPI</name>
<reference evidence="2 3" key="1">
    <citation type="submission" date="2017-09" db="EMBL/GenBank/DDBJ databases">
        <authorList>
            <person name="Ehlers B."/>
            <person name="Leendertz F.H."/>
        </authorList>
    </citation>
    <scope>NUCLEOTIDE SEQUENCE [LARGE SCALE GENOMIC DNA]</scope>
    <source>
        <strain evidence="2 3">DSM 27208</strain>
    </source>
</reference>
<keyword evidence="1" id="KW-1133">Transmembrane helix</keyword>
<keyword evidence="1" id="KW-0812">Transmembrane</keyword>